<keyword evidence="3 11" id="KW-0347">Helicase</keyword>
<evidence type="ECO:0000256" key="1">
    <source>
        <dbReference type="ARBA" id="ARBA00022741"/>
    </source>
</evidence>
<evidence type="ECO:0000259" key="10">
    <source>
        <dbReference type="PROSITE" id="PS51195"/>
    </source>
</evidence>
<dbReference type="InterPro" id="IPR044742">
    <property type="entry name" value="DEAD/DEAH_RhlB"/>
</dbReference>
<dbReference type="Pfam" id="PF00270">
    <property type="entry name" value="DEAD"/>
    <property type="match status" value="1"/>
</dbReference>
<feature type="domain" description="Helicase C-terminal" evidence="9">
    <location>
        <begin position="237"/>
        <end position="380"/>
    </location>
</feature>
<sequence>MSIDTFTDLGVPAELTKILAAQGITTPSPIQAASLPDSLDGADILGRGRTGSGKTLAFLLPLVVGLDENNYEARPKKPRALVLAPTRELATQINTALAPLAKEYGLTHATVFGGVGQKPQVDALRKGTDILIACPGRLEDLMNQGHADLSDVEITILDEADHMADLGFLPGVTRILKATPDDGQRMLFSATLDSGIKKLVDKFLHNPITHEADSAQSPVTTMTHHVLHVTDEHHLDVLVNLLARTDKAVVFTRTKHRAKRMAKKLNAAGVPSVELHGNLAQNARTRNMAAFSSGDARVLVATDIAARGIHVDHVDLVIHADPPVEHKAYLHRSGRTARAGAAGTVITMMTDEQTRDVRDLLRKAGIKAPTTRVTPEHTLIAELVPGEPNLPGAWTSPVPTPKQRPAGQGTGRRGRSRGRGRDSAGPSSTRNSENTPRHGTEHSRPARSNTTTNASSHTPNGTPAAGRSRSRKRPAKRRGTQHSKPNN</sequence>
<dbReference type="GO" id="GO:0005829">
    <property type="term" value="C:cytosol"/>
    <property type="evidence" value="ECO:0007669"/>
    <property type="project" value="TreeGrafter"/>
</dbReference>
<reference evidence="11 12" key="1">
    <citation type="submission" date="2018-06" db="EMBL/GenBank/DDBJ databases">
        <authorList>
            <consortium name="Pathogen Informatics"/>
            <person name="Doyle S."/>
        </authorList>
    </citation>
    <scope>NUCLEOTIDE SEQUENCE [LARGE SCALE GENOMIC DNA]</scope>
    <source>
        <strain evidence="11 12">NCTC7915</strain>
    </source>
</reference>
<dbReference type="SMART" id="SM00487">
    <property type="entry name" value="DEXDc"/>
    <property type="match status" value="1"/>
</dbReference>
<evidence type="ECO:0000256" key="3">
    <source>
        <dbReference type="ARBA" id="ARBA00022806"/>
    </source>
</evidence>
<comment type="caution">
    <text evidence="11">The sequence shown here is derived from an EMBL/GenBank/DDBJ whole genome shotgun (WGS) entry which is preliminary data.</text>
</comment>
<evidence type="ECO:0000256" key="6">
    <source>
        <dbReference type="PROSITE-ProRule" id="PRU00552"/>
    </source>
</evidence>
<dbReference type="InterPro" id="IPR011545">
    <property type="entry name" value="DEAD/DEAH_box_helicase_dom"/>
</dbReference>
<dbReference type="EMBL" id="UFYA01000001">
    <property type="protein sequence ID" value="STD03735.1"/>
    <property type="molecule type" value="Genomic_DNA"/>
</dbReference>
<keyword evidence="1" id="KW-0547">Nucleotide-binding</keyword>
<dbReference type="Proteomes" id="UP000254118">
    <property type="component" value="Unassembled WGS sequence"/>
</dbReference>
<evidence type="ECO:0000256" key="7">
    <source>
        <dbReference type="SAM" id="MobiDB-lite"/>
    </source>
</evidence>
<keyword evidence="2 11" id="KW-0378">Hydrolase</keyword>
<evidence type="ECO:0000256" key="2">
    <source>
        <dbReference type="ARBA" id="ARBA00022801"/>
    </source>
</evidence>
<evidence type="ECO:0000259" key="9">
    <source>
        <dbReference type="PROSITE" id="PS51194"/>
    </source>
</evidence>
<dbReference type="SUPFAM" id="SSF52540">
    <property type="entry name" value="P-loop containing nucleoside triphosphate hydrolases"/>
    <property type="match status" value="1"/>
</dbReference>
<organism evidence="11 12">
    <name type="scientific">Dermatophilus congolensis</name>
    <dbReference type="NCBI Taxonomy" id="1863"/>
    <lineage>
        <taxon>Bacteria</taxon>
        <taxon>Bacillati</taxon>
        <taxon>Actinomycetota</taxon>
        <taxon>Actinomycetes</taxon>
        <taxon>Micrococcales</taxon>
        <taxon>Dermatophilaceae</taxon>
        <taxon>Dermatophilus</taxon>
    </lineage>
</organism>
<feature type="compositionally biased region" description="Polar residues" evidence="7">
    <location>
        <begin position="425"/>
        <end position="434"/>
    </location>
</feature>
<dbReference type="RefSeq" id="WP_115029156.1">
    <property type="nucleotide sequence ID" value="NZ_UFYA01000001.1"/>
</dbReference>
<dbReference type="InterPro" id="IPR050079">
    <property type="entry name" value="DEAD_box_RNA_helicase"/>
</dbReference>
<feature type="compositionally biased region" description="Basic and acidic residues" evidence="7">
    <location>
        <begin position="435"/>
        <end position="444"/>
    </location>
</feature>
<dbReference type="InterPro" id="IPR001650">
    <property type="entry name" value="Helicase_C-like"/>
</dbReference>
<name>A0AA46GZG6_9MICO</name>
<protein>
    <submittedName>
        <fullName evidence="11">ATP-dependent RNA helicase rhlE</fullName>
        <ecNumber evidence="11">3.6.4.13</ecNumber>
    </submittedName>
</protein>
<feature type="domain" description="DEAD-box RNA helicase Q" evidence="10">
    <location>
        <begin position="4"/>
        <end position="32"/>
    </location>
</feature>
<accession>A0AA46GZG6</accession>
<gene>
    <name evidence="11" type="primary">rhlE_1</name>
    <name evidence="11" type="ORF">NCTC7915_00142</name>
</gene>
<dbReference type="GO" id="GO:0003724">
    <property type="term" value="F:RNA helicase activity"/>
    <property type="evidence" value="ECO:0007669"/>
    <property type="project" value="UniProtKB-EC"/>
</dbReference>
<dbReference type="InterPro" id="IPR027417">
    <property type="entry name" value="P-loop_NTPase"/>
</dbReference>
<dbReference type="InterPro" id="IPR014001">
    <property type="entry name" value="Helicase_ATP-bd"/>
</dbReference>
<dbReference type="CDD" id="cd00268">
    <property type="entry name" value="DEADc"/>
    <property type="match status" value="1"/>
</dbReference>
<evidence type="ECO:0000256" key="5">
    <source>
        <dbReference type="ARBA" id="ARBA00038437"/>
    </source>
</evidence>
<proteinExistence type="inferred from homology"/>
<dbReference type="GO" id="GO:0016787">
    <property type="term" value="F:hydrolase activity"/>
    <property type="evidence" value="ECO:0007669"/>
    <property type="project" value="UniProtKB-KW"/>
</dbReference>
<dbReference type="GO" id="GO:0005524">
    <property type="term" value="F:ATP binding"/>
    <property type="evidence" value="ECO:0007669"/>
    <property type="project" value="UniProtKB-KW"/>
</dbReference>
<dbReference type="Gene3D" id="3.40.50.300">
    <property type="entry name" value="P-loop containing nucleotide triphosphate hydrolases"/>
    <property type="match status" value="2"/>
</dbReference>
<dbReference type="PROSITE" id="PS51195">
    <property type="entry name" value="Q_MOTIF"/>
    <property type="match status" value="1"/>
</dbReference>
<dbReference type="InterPro" id="IPR014014">
    <property type="entry name" value="RNA_helicase_DEAD_Q_motif"/>
</dbReference>
<feature type="compositionally biased region" description="Basic residues" evidence="7">
    <location>
        <begin position="468"/>
        <end position="481"/>
    </location>
</feature>
<feature type="compositionally biased region" description="Polar residues" evidence="7">
    <location>
        <begin position="446"/>
        <end position="461"/>
    </location>
</feature>
<dbReference type="PANTHER" id="PTHR47959">
    <property type="entry name" value="ATP-DEPENDENT RNA HELICASE RHLE-RELATED"/>
    <property type="match status" value="1"/>
</dbReference>
<evidence type="ECO:0000259" key="8">
    <source>
        <dbReference type="PROSITE" id="PS51192"/>
    </source>
</evidence>
<evidence type="ECO:0000313" key="12">
    <source>
        <dbReference type="Proteomes" id="UP000254118"/>
    </source>
</evidence>
<dbReference type="GO" id="GO:0003676">
    <property type="term" value="F:nucleic acid binding"/>
    <property type="evidence" value="ECO:0007669"/>
    <property type="project" value="InterPro"/>
</dbReference>
<dbReference type="PANTHER" id="PTHR47959:SF13">
    <property type="entry name" value="ATP-DEPENDENT RNA HELICASE RHLE"/>
    <property type="match status" value="1"/>
</dbReference>
<keyword evidence="4" id="KW-0067">ATP-binding</keyword>
<dbReference type="Pfam" id="PF00271">
    <property type="entry name" value="Helicase_C"/>
    <property type="match status" value="1"/>
</dbReference>
<comment type="similarity">
    <text evidence="5">Belongs to the DEAD box helicase family.</text>
</comment>
<evidence type="ECO:0000256" key="4">
    <source>
        <dbReference type="ARBA" id="ARBA00022840"/>
    </source>
</evidence>
<dbReference type="CDD" id="cd18787">
    <property type="entry name" value="SF2_C_DEAD"/>
    <property type="match status" value="1"/>
</dbReference>
<evidence type="ECO:0000313" key="11">
    <source>
        <dbReference type="EMBL" id="STD03735.1"/>
    </source>
</evidence>
<feature type="short sequence motif" description="Q motif" evidence="6">
    <location>
        <begin position="4"/>
        <end position="32"/>
    </location>
</feature>
<dbReference type="SMART" id="SM00490">
    <property type="entry name" value="HELICc"/>
    <property type="match status" value="1"/>
</dbReference>
<dbReference type="PROSITE" id="PS51194">
    <property type="entry name" value="HELICASE_CTER"/>
    <property type="match status" value="1"/>
</dbReference>
<dbReference type="PROSITE" id="PS51192">
    <property type="entry name" value="HELICASE_ATP_BIND_1"/>
    <property type="match status" value="1"/>
</dbReference>
<dbReference type="AlphaFoldDB" id="A0AA46GZG6"/>
<dbReference type="EC" id="3.6.4.13" evidence="11"/>
<feature type="region of interest" description="Disordered" evidence="7">
    <location>
        <begin position="385"/>
        <end position="487"/>
    </location>
</feature>
<feature type="domain" description="Helicase ATP-binding" evidence="8">
    <location>
        <begin position="35"/>
        <end position="210"/>
    </location>
</feature>